<gene>
    <name evidence="3" type="ORF">GYN08_20270</name>
</gene>
<dbReference type="EMBL" id="JAAFGS010000009">
    <property type="protein sequence ID" value="NGZ77632.1"/>
    <property type="molecule type" value="Genomic_DNA"/>
</dbReference>
<evidence type="ECO:0000256" key="1">
    <source>
        <dbReference type="SAM" id="MobiDB-lite"/>
    </source>
</evidence>
<proteinExistence type="predicted"/>
<organism evidence="3 4">
    <name type="scientific">Saccharibacillus alkalitolerans</name>
    <dbReference type="NCBI Taxonomy" id="2705290"/>
    <lineage>
        <taxon>Bacteria</taxon>
        <taxon>Bacillati</taxon>
        <taxon>Bacillota</taxon>
        <taxon>Bacilli</taxon>
        <taxon>Bacillales</taxon>
        <taxon>Paenibacillaceae</taxon>
        <taxon>Saccharibacillus</taxon>
    </lineage>
</organism>
<feature type="chain" id="PRO_5046442581" description="Lipoprotein" evidence="2">
    <location>
        <begin position="22"/>
        <end position="282"/>
    </location>
</feature>
<keyword evidence="2" id="KW-0732">Signal</keyword>
<dbReference type="RefSeq" id="WP_166278369.1">
    <property type="nucleotide sequence ID" value="NZ_JAAFGS010000009.1"/>
</dbReference>
<name>A0ABX0F9L0_9BACL</name>
<keyword evidence="4" id="KW-1185">Reference proteome</keyword>
<feature type="compositionally biased region" description="Low complexity" evidence="1">
    <location>
        <begin position="104"/>
        <end position="114"/>
    </location>
</feature>
<evidence type="ECO:0000313" key="4">
    <source>
        <dbReference type="Proteomes" id="UP000800303"/>
    </source>
</evidence>
<reference evidence="3 4" key="1">
    <citation type="submission" date="2020-01" db="EMBL/GenBank/DDBJ databases">
        <title>Polyphasic characterisation and genomic insights into a novel alkali tolerant bacterium VR-M41.</title>
        <authorList>
            <person name="Vemuluri V.R."/>
        </authorList>
    </citation>
    <scope>NUCLEOTIDE SEQUENCE [LARGE SCALE GENOMIC DNA]</scope>
    <source>
        <strain evidence="3 4">VR-M41</strain>
    </source>
</reference>
<dbReference type="PROSITE" id="PS51257">
    <property type="entry name" value="PROKAR_LIPOPROTEIN"/>
    <property type="match status" value="1"/>
</dbReference>
<comment type="caution">
    <text evidence="3">The sequence shown here is derived from an EMBL/GenBank/DDBJ whole genome shotgun (WGS) entry which is preliminary data.</text>
</comment>
<protein>
    <recommendedName>
        <fullName evidence="5">Lipoprotein</fullName>
    </recommendedName>
</protein>
<feature type="compositionally biased region" description="Basic and acidic residues" evidence="1">
    <location>
        <begin position="116"/>
        <end position="137"/>
    </location>
</feature>
<dbReference type="Proteomes" id="UP000800303">
    <property type="component" value="Unassembled WGS sequence"/>
</dbReference>
<evidence type="ECO:0000256" key="2">
    <source>
        <dbReference type="SAM" id="SignalP"/>
    </source>
</evidence>
<accession>A0ABX0F9L0</accession>
<evidence type="ECO:0000313" key="3">
    <source>
        <dbReference type="EMBL" id="NGZ77632.1"/>
    </source>
</evidence>
<feature type="compositionally biased region" description="Polar residues" evidence="1">
    <location>
        <begin position="28"/>
        <end position="44"/>
    </location>
</feature>
<evidence type="ECO:0008006" key="5">
    <source>
        <dbReference type="Google" id="ProtNLM"/>
    </source>
</evidence>
<feature type="signal peptide" evidence="2">
    <location>
        <begin position="1"/>
        <end position="21"/>
    </location>
</feature>
<sequence>MKTYNRAASLLGVLLLSGALAACGSESEPASQTEPADSAATSNDAKIEDPATAPADDEEAAAEDKEAAADDKADPDAKAAGTDKKDAAADKEAAADEAKGGKPSGEASGSGSAADKVAKVDVSKQGKKGQGADRPKTESFQVAGSKETVTGKLQEGYGYALYAMDGLKFDAERNLLTMTSNPDYYATITPLEKGYTLAGLRKEGEKALKDYGTAKPLKEANIPAALSSSRLFLSAEGDAGTGQFALWETPGKGYKLEIHMPSGADAETFAPLAHASLSTLAD</sequence>
<feature type="region of interest" description="Disordered" evidence="1">
    <location>
        <begin position="23"/>
        <end position="143"/>
    </location>
</feature>
<feature type="compositionally biased region" description="Basic and acidic residues" evidence="1">
    <location>
        <begin position="62"/>
        <end position="100"/>
    </location>
</feature>